<keyword evidence="1" id="KW-1133">Transmembrane helix</keyword>
<evidence type="ECO:0000313" key="2">
    <source>
        <dbReference type="EMBL" id="SDY99311.1"/>
    </source>
</evidence>
<proteinExistence type="predicted"/>
<dbReference type="NCBIfam" id="TIGR02862">
    <property type="entry name" value="spore_BofA"/>
    <property type="match status" value="1"/>
</dbReference>
<evidence type="ECO:0000256" key="1">
    <source>
        <dbReference type="SAM" id="Phobius"/>
    </source>
</evidence>
<feature type="transmembrane region" description="Helical" evidence="1">
    <location>
        <begin position="70"/>
        <end position="89"/>
    </location>
</feature>
<keyword evidence="1" id="KW-0812">Transmembrane</keyword>
<accession>A0A1H3PE02</accession>
<dbReference type="RefSeq" id="WP_091729262.1">
    <property type="nucleotide sequence ID" value="NZ_FNQE01000014.1"/>
</dbReference>
<evidence type="ECO:0000313" key="3">
    <source>
        <dbReference type="Proteomes" id="UP000198625"/>
    </source>
</evidence>
<sequence length="90" mass="9427">MGLGIEISVILAYAGGLILLYFLGWLLIIPIKYLLKLIINGITGGILLLLVNLLGGFVGISVAINPVTALIAGFLGVPGVILLIVLQYIL</sequence>
<feature type="transmembrane region" description="Helical" evidence="1">
    <location>
        <begin position="12"/>
        <end position="35"/>
    </location>
</feature>
<keyword evidence="3" id="KW-1185">Reference proteome</keyword>
<protein>
    <submittedName>
        <fullName evidence="2">Inhibitor of the pro-sigma K processing machinery</fullName>
    </submittedName>
</protein>
<name>A0A1H3PE02_9FIRM</name>
<keyword evidence="1" id="KW-0472">Membrane</keyword>
<dbReference type="EMBL" id="FNQE01000014">
    <property type="protein sequence ID" value="SDY99311.1"/>
    <property type="molecule type" value="Genomic_DNA"/>
</dbReference>
<dbReference type="Pfam" id="PF07441">
    <property type="entry name" value="BofA"/>
    <property type="match status" value="1"/>
</dbReference>
<organism evidence="2 3">
    <name type="scientific">Proteiniborus ethanoligenes</name>
    <dbReference type="NCBI Taxonomy" id="415015"/>
    <lineage>
        <taxon>Bacteria</taxon>
        <taxon>Bacillati</taxon>
        <taxon>Bacillota</taxon>
        <taxon>Clostridia</taxon>
        <taxon>Eubacteriales</taxon>
        <taxon>Proteiniborus</taxon>
    </lineage>
</organism>
<dbReference type="InterPro" id="IPR010001">
    <property type="entry name" value="BofA"/>
</dbReference>
<gene>
    <name evidence="2" type="ORF">SAMN05660462_01465</name>
</gene>
<feature type="transmembrane region" description="Helical" evidence="1">
    <location>
        <begin position="42"/>
        <end position="64"/>
    </location>
</feature>
<dbReference type="AlphaFoldDB" id="A0A1H3PE02"/>
<reference evidence="2 3" key="1">
    <citation type="submission" date="2016-10" db="EMBL/GenBank/DDBJ databases">
        <authorList>
            <person name="de Groot N.N."/>
        </authorList>
    </citation>
    <scope>NUCLEOTIDE SEQUENCE [LARGE SCALE GENOMIC DNA]</scope>
    <source>
        <strain evidence="2 3">DSM 21650</strain>
    </source>
</reference>
<dbReference type="Proteomes" id="UP000198625">
    <property type="component" value="Unassembled WGS sequence"/>
</dbReference>
<dbReference type="STRING" id="415015.SAMN05660462_01465"/>